<gene>
    <name evidence="1" type="ORF">SAMN04487893_11755</name>
</gene>
<organism evidence="1 2">
    <name type="scientific">Myroides guanonis</name>
    <dbReference type="NCBI Taxonomy" id="1150112"/>
    <lineage>
        <taxon>Bacteria</taxon>
        <taxon>Pseudomonadati</taxon>
        <taxon>Bacteroidota</taxon>
        <taxon>Flavobacteriia</taxon>
        <taxon>Flavobacteriales</taxon>
        <taxon>Flavobacteriaceae</taxon>
        <taxon>Myroides</taxon>
    </lineage>
</organism>
<accession>A0A1I3UFZ1</accession>
<protein>
    <submittedName>
        <fullName evidence="1">Uncharacterized protein</fullName>
    </submittedName>
</protein>
<name>A0A1I3UFZ1_9FLAO</name>
<evidence type="ECO:0000313" key="1">
    <source>
        <dbReference type="EMBL" id="SFJ81623.1"/>
    </source>
</evidence>
<dbReference type="AlphaFoldDB" id="A0A1I3UFZ1"/>
<evidence type="ECO:0000313" key="2">
    <source>
        <dbReference type="Proteomes" id="UP000243887"/>
    </source>
</evidence>
<dbReference type="EMBL" id="FORU01000017">
    <property type="protein sequence ID" value="SFJ81623.1"/>
    <property type="molecule type" value="Genomic_DNA"/>
</dbReference>
<dbReference type="STRING" id="1150112.SAMN04487893_11755"/>
<keyword evidence="2" id="KW-1185">Reference proteome</keyword>
<dbReference type="Proteomes" id="UP000243887">
    <property type="component" value="Unassembled WGS sequence"/>
</dbReference>
<reference evidence="2" key="1">
    <citation type="submission" date="2016-10" db="EMBL/GenBank/DDBJ databases">
        <authorList>
            <person name="Varghese N."/>
            <person name="Submissions S."/>
        </authorList>
    </citation>
    <scope>NUCLEOTIDE SEQUENCE [LARGE SCALE GENOMIC DNA]</scope>
    <source>
        <strain evidence="2">DSM 26542</strain>
    </source>
</reference>
<proteinExistence type="predicted"/>
<sequence length="171" mass="20213">MIGMIDYIRFLLKSTNEHGVHSPFLFSLITKGLYSRNRLWNDKKRKDVFVERVLSYFQPKLIMSSSPKEKTYTFLANSNYVPWDSENCDKVDVFFIDENTQLNKKVLVSCLSKMKNDAFVLMDKRARLNSTKKLWEIIVDSDTVSLSVDFYFFGLAFVRKEQLKQHFLIRL</sequence>